<reference evidence="2" key="1">
    <citation type="submission" date="2017-09" db="EMBL/GenBank/DDBJ databases">
        <title>Depth-based differentiation of microbial function through sediment-hosted aquifers and enrichment of novel symbionts in the deep terrestrial subsurface.</title>
        <authorList>
            <person name="Probst A.J."/>
            <person name="Ladd B."/>
            <person name="Jarett J.K."/>
            <person name="Geller-Mcgrath D.E."/>
            <person name="Sieber C.M.K."/>
            <person name="Emerson J.B."/>
            <person name="Anantharaman K."/>
            <person name="Thomas B.C."/>
            <person name="Malmstrom R."/>
            <person name="Stieglmeier M."/>
            <person name="Klingl A."/>
            <person name="Woyke T."/>
            <person name="Ryan C.M."/>
            <person name="Banfield J.F."/>
        </authorList>
    </citation>
    <scope>NUCLEOTIDE SEQUENCE [LARGE SCALE GENOMIC DNA]</scope>
</reference>
<dbReference type="RefSeq" id="WP_286677585.1">
    <property type="nucleotide sequence ID" value="NZ_MNXI01000016.1"/>
</dbReference>
<name>A0A2M7TBU6_9ACTN</name>
<organism evidence="1 2">
    <name type="scientific">Candidatus Aquicultor secundus</name>
    <dbReference type="NCBI Taxonomy" id="1973895"/>
    <lineage>
        <taxon>Bacteria</taxon>
        <taxon>Bacillati</taxon>
        <taxon>Actinomycetota</taxon>
        <taxon>Candidatus Aquicultoria</taxon>
        <taxon>Candidatus Aquicultorales</taxon>
        <taxon>Candidatus Aquicultoraceae</taxon>
        <taxon>Candidatus Aquicultor</taxon>
    </lineage>
</organism>
<dbReference type="AlphaFoldDB" id="A0A2M7TBU6"/>
<sequence length="97" mass="10957">MAKAAILKGILSRAGVSRRADTFSVVRIERILSELGIKSYEFDFEPRVVRLTEEADLIKVMLHFMPSGITEDSDIAISKLNDDMALRIGSWQFEARI</sequence>
<evidence type="ECO:0000313" key="1">
    <source>
        <dbReference type="EMBL" id="PIZ42634.1"/>
    </source>
</evidence>
<dbReference type="EMBL" id="PFNG01000004">
    <property type="protein sequence ID" value="PIZ42634.1"/>
    <property type="molecule type" value="Genomic_DNA"/>
</dbReference>
<evidence type="ECO:0000313" key="2">
    <source>
        <dbReference type="Proteomes" id="UP000230956"/>
    </source>
</evidence>
<proteinExistence type="predicted"/>
<accession>A0A2M7TBU6</accession>
<dbReference type="Proteomes" id="UP000230956">
    <property type="component" value="Unassembled WGS sequence"/>
</dbReference>
<protein>
    <submittedName>
        <fullName evidence="1">Uncharacterized protein</fullName>
    </submittedName>
</protein>
<comment type="caution">
    <text evidence="1">The sequence shown here is derived from an EMBL/GenBank/DDBJ whole genome shotgun (WGS) entry which is preliminary data.</text>
</comment>
<gene>
    <name evidence="1" type="ORF">COY37_00160</name>
</gene>